<reference evidence="1" key="1">
    <citation type="submission" date="2018-11" db="EMBL/GenBank/DDBJ databases">
        <authorList>
            <consortium name="Pathogen Informatics"/>
        </authorList>
    </citation>
    <scope>NUCLEOTIDE SEQUENCE</scope>
</reference>
<dbReference type="EMBL" id="CAAALY010276956">
    <property type="protein sequence ID" value="VEL42831.1"/>
    <property type="molecule type" value="Genomic_DNA"/>
</dbReference>
<sequence>MLPSLWPDSSILVAMARLLHPALISLQLYDPSSVISKNLEATIFGMSTQIFSSRSTESSIFHQRNSFFEGIAINKGGNIIQDEVLGEPMGVRDPDLMNSSAVYAEEMGGDESGTNKTDNWA</sequence>
<protein>
    <submittedName>
        <fullName evidence="1">Uncharacterized protein</fullName>
    </submittedName>
</protein>
<feature type="non-terminal residue" evidence="1">
    <location>
        <position position="1"/>
    </location>
</feature>
<keyword evidence="2" id="KW-1185">Reference proteome</keyword>
<accession>A0A3S5C8T6</accession>
<dbReference type="AlphaFoldDB" id="A0A3S5C8T6"/>
<dbReference type="Proteomes" id="UP000784294">
    <property type="component" value="Unassembled WGS sequence"/>
</dbReference>
<organism evidence="1 2">
    <name type="scientific">Protopolystoma xenopodis</name>
    <dbReference type="NCBI Taxonomy" id="117903"/>
    <lineage>
        <taxon>Eukaryota</taxon>
        <taxon>Metazoa</taxon>
        <taxon>Spiralia</taxon>
        <taxon>Lophotrochozoa</taxon>
        <taxon>Platyhelminthes</taxon>
        <taxon>Monogenea</taxon>
        <taxon>Polyopisthocotylea</taxon>
        <taxon>Polystomatidea</taxon>
        <taxon>Polystomatidae</taxon>
        <taxon>Protopolystoma</taxon>
    </lineage>
</organism>
<evidence type="ECO:0000313" key="2">
    <source>
        <dbReference type="Proteomes" id="UP000784294"/>
    </source>
</evidence>
<gene>
    <name evidence="1" type="ORF">PXEA_LOCUS36271</name>
</gene>
<comment type="caution">
    <text evidence="1">The sequence shown here is derived from an EMBL/GenBank/DDBJ whole genome shotgun (WGS) entry which is preliminary data.</text>
</comment>
<name>A0A3S5C8T6_9PLAT</name>
<evidence type="ECO:0000313" key="1">
    <source>
        <dbReference type="EMBL" id="VEL42831.1"/>
    </source>
</evidence>
<proteinExistence type="predicted"/>